<name>A0A562BTW8_9BURK</name>
<evidence type="ECO:0000256" key="1">
    <source>
        <dbReference type="SAM" id="Phobius"/>
    </source>
</evidence>
<evidence type="ECO:0000313" key="3">
    <source>
        <dbReference type="Proteomes" id="UP000318141"/>
    </source>
</evidence>
<accession>A0A562BTW8</accession>
<keyword evidence="1" id="KW-1133">Transmembrane helix</keyword>
<evidence type="ECO:0000313" key="2">
    <source>
        <dbReference type="EMBL" id="TWG88642.1"/>
    </source>
</evidence>
<feature type="transmembrane region" description="Helical" evidence="1">
    <location>
        <begin position="24"/>
        <end position="43"/>
    </location>
</feature>
<sequence length="210" mass="21243">MYEPNVLPSNTFTRRNAAVTRRRVGMVAVALSAFVAVGGLVAAPDAAAQSAAQGNAKPAAPQNAAANFQNQATQLGVKSCAGLLAGLGDSLTRGASYTSNLQAHKDGANDHAAQAVVGMNYDTPDYKAQAAGVLFASPTRSGCEGGLVRVAPFPQACPDVVKQLPQGSTLNTLLSGTPLYTLGGNQGQALLVSSGTGCVVVTVASAMDRR</sequence>
<comment type="caution">
    <text evidence="2">The sequence shown here is derived from an EMBL/GenBank/DDBJ whole genome shotgun (WGS) entry which is preliminary data.</text>
</comment>
<dbReference type="OrthoDB" id="8967231at2"/>
<dbReference type="InterPro" id="IPR006311">
    <property type="entry name" value="TAT_signal"/>
</dbReference>
<protein>
    <submittedName>
        <fullName evidence="2">Uncharacterized protein</fullName>
    </submittedName>
</protein>
<dbReference type="PROSITE" id="PS51318">
    <property type="entry name" value="TAT"/>
    <property type="match status" value="1"/>
</dbReference>
<gene>
    <name evidence="2" type="ORF">L602_001100000740</name>
</gene>
<organism evidence="2 3">
    <name type="scientific">Cupriavidus gilardii J11</name>
    <dbReference type="NCBI Taxonomy" id="936133"/>
    <lineage>
        <taxon>Bacteria</taxon>
        <taxon>Pseudomonadati</taxon>
        <taxon>Pseudomonadota</taxon>
        <taxon>Betaproteobacteria</taxon>
        <taxon>Burkholderiales</taxon>
        <taxon>Burkholderiaceae</taxon>
        <taxon>Cupriavidus</taxon>
    </lineage>
</organism>
<dbReference type="EMBL" id="VLJN01000003">
    <property type="protein sequence ID" value="TWG88642.1"/>
    <property type="molecule type" value="Genomic_DNA"/>
</dbReference>
<proteinExistence type="predicted"/>
<dbReference type="Proteomes" id="UP000318141">
    <property type="component" value="Unassembled WGS sequence"/>
</dbReference>
<reference evidence="2 3" key="1">
    <citation type="submission" date="2019-07" db="EMBL/GenBank/DDBJ databases">
        <title>Genome sequencing of lignin-degrading bacterial isolates.</title>
        <authorList>
            <person name="Gladden J."/>
        </authorList>
    </citation>
    <scope>NUCLEOTIDE SEQUENCE [LARGE SCALE GENOMIC DNA]</scope>
    <source>
        <strain evidence="2 3">J11</strain>
    </source>
</reference>
<keyword evidence="1" id="KW-0472">Membrane</keyword>
<keyword evidence="1" id="KW-0812">Transmembrane</keyword>
<keyword evidence="3" id="KW-1185">Reference proteome</keyword>
<dbReference type="AlphaFoldDB" id="A0A562BTW8"/>